<evidence type="ECO:0000256" key="2">
    <source>
        <dbReference type="ARBA" id="ARBA00023163"/>
    </source>
</evidence>
<dbReference type="EMBL" id="NKYE01000012">
    <property type="protein sequence ID" value="OZM71653.1"/>
    <property type="molecule type" value="Genomic_DNA"/>
</dbReference>
<dbReference type="InterPro" id="IPR003018">
    <property type="entry name" value="GAF"/>
</dbReference>
<dbReference type="InterPro" id="IPR005561">
    <property type="entry name" value="ANTAR"/>
</dbReference>
<dbReference type="Proteomes" id="UP000242444">
    <property type="component" value="Unassembled WGS sequence"/>
</dbReference>
<protein>
    <recommendedName>
        <fullName evidence="3">ANTAR domain-containing protein</fullName>
    </recommendedName>
</protein>
<dbReference type="InterPro" id="IPR036388">
    <property type="entry name" value="WH-like_DNA-bd_sf"/>
</dbReference>
<evidence type="ECO:0000256" key="1">
    <source>
        <dbReference type="ARBA" id="ARBA00023015"/>
    </source>
</evidence>
<dbReference type="SMART" id="SM01012">
    <property type="entry name" value="ANTAR"/>
    <property type="match status" value="1"/>
</dbReference>
<evidence type="ECO:0000313" key="5">
    <source>
        <dbReference type="Proteomes" id="UP000242444"/>
    </source>
</evidence>
<reference evidence="4 5" key="1">
    <citation type="submission" date="2017-07" db="EMBL/GenBank/DDBJ databases">
        <title>Amycolatopsis antarcticus sp. nov., isolated from the surface of an Antarcticus brown macroalga.</title>
        <authorList>
            <person name="Wang J."/>
            <person name="Leiva S."/>
            <person name="Huang J."/>
            <person name="Huang Y."/>
        </authorList>
    </citation>
    <scope>NUCLEOTIDE SEQUENCE [LARGE SCALE GENOMIC DNA]</scope>
    <source>
        <strain evidence="4 5">AU-G6</strain>
    </source>
</reference>
<dbReference type="RefSeq" id="WP_094864235.1">
    <property type="nucleotide sequence ID" value="NZ_NKYE01000012.1"/>
</dbReference>
<comment type="caution">
    <text evidence="4">The sequence shown here is derived from an EMBL/GenBank/DDBJ whole genome shotgun (WGS) entry which is preliminary data.</text>
</comment>
<sequence>MSAARRERLSVLLDAGIGGAAALPARVCALCVTEIPVTGAALTIMGGRPLGSGHGLVHATGPEIARVADLHRTVGEGPCHEAYRTGGPVLVPDMAVEADRWPGFAAGAAIAGVAAVFSFPLQVGSIRLGVLDLHRDLPGPLDREQLADALFLAEVATVAVLDDIDGPGDMTLPWLADIHAAVHQASGIVTVQLGVGMDEALLRIRGHAFANQQTLDEVARQIVARELRLEMEQ</sequence>
<dbReference type="Gene3D" id="1.10.10.10">
    <property type="entry name" value="Winged helix-like DNA-binding domain superfamily/Winged helix DNA-binding domain"/>
    <property type="match status" value="1"/>
</dbReference>
<feature type="domain" description="ANTAR" evidence="3">
    <location>
        <begin position="152"/>
        <end position="223"/>
    </location>
</feature>
<dbReference type="OrthoDB" id="7466251at2"/>
<proteinExistence type="predicted"/>
<accession>A0A263CZQ6</accession>
<keyword evidence="2" id="KW-0804">Transcription</keyword>
<dbReference type="InParanoid" id="A0A263CZQ6"/>
<dbReference type="GO" id="GO:0003723">
    <property type="term" value="F:RNA binding"/>
    <property type="evidence" value="ECO:0007669"/>
    <property type="project" value="InterPro"/>
</dbReference>
<dbReference type="SUPFAM" id="SSF55781">
    <property type="entry name" value="GAF domain-like"/>
    <property type="match status" value="1"/>
</dbReference>
<evidence type="ECO:0000313" key="4">
    <source>
        <dbReference type="EMBL" id="OZM71653.1"/>
    </source>
</evidence>
<keyword evidence="5" id="KW-1185">Reference proteome</keyword>
<gene>
    <name evidence="4" type="ORF">CFN78_19235</name>
</gene>
<dbReference type="Pfam" id="PF03861">
    <property type="entry name" value="ANTAR"/>
    <property type="match status" value="1"/>
</dbReference>
<dbReference type="InterPro" id="IPR029016">
    <property type="entry name" value="GAF-like_dom_sf"/>
</dbReference>
<organism evidence="4 5">
    <name type="scientific">Amycolatopsis antarctica</name>
    <dbReference type="NCBI Taxonomy" id="1854586"/>
    <lineage>
        <taxon>Bacteria</taxon>
        <taxon>Bacillati</taxon>
        <taxon>Actinomycetota</taxon>
        <taxon>Actinomycetes</taxon>
        <taxon>Pseudonocardiales</taxon>
        <taxon>Pseudonocardiaceae</taxon>
        <taxon>Amycolatopsis</taxon>
    </lineage>
</organism>
<name>A0A263CZQ6_9PSEU</name>
<evidence type="ECO:0000259" key="3">
    <source>
        <dbReference type="SMART" id="SM01012"/>
    </source>
</evidence>
<dbReference type="AlphaFoldDB" id="A0A263CZQ6"/>
<dbReference type="Pfam" id="PF13185">
    <property type="entry name" value="GAF_2"/>
    <property type="match status" value="1"/>
</dbReference>
<dbReference type="Gene3D" id="3.30.450.40">
    <property type="match status" value="1"/>
</dbReference>
<keyword evidence="1" id="KW-0805">Transcription regulation</keyword>